<evidence type="ECO:0000313" key="2">
    <source>
        <dbReference type="Proteomes" id="UP000703674"/>
    </source>
</evidence>
<dbReference type="Proteomes" id="UP000703674">
    <property type="component" value="Unassembled WGS sequence"/>
</dbReference>
<organism evidence="1 2">
    <name type="scientific">Salinimicrobium oceani</name>
    <dbReference type="NCBI Taxonomy" id="2722702"/>
    <lineage>
        <taxon>Bacteria</taxon>
        <taxon>Pseudomonadati</taxon>
        <taxon>Bacteroidota</taxon>
        <taxon>Flavobacteriia</taxon>
        <taxon>Flavobacteriales</taxon>
        <taxon>Flavobacteriaceae</taxon>
        <taxon>Salinimicrobium</taxon>
    </lineage>
</organism>
<dbReference type="RefSeq" id="WP_168138153.1">
    <property type="nucleotide sequence ID" value="NZ_JAAVJR010000004.1"/>
</dbReference>
<proteinExistence type="predicted"/>
<comment type="caution">
    <text evidence="1">The sequence shown here is derived from an EMBL/GenBank/DDBJ whole genome shotgun (WGS) entry which is preliminary data.</text>
</comment>
<sequence length="121" mass="14114">MSSINKYYGELSGFVREANLYGVTNGKIHLMAEMMEPPYNLYNLTDQYLIPLGLEEKRDFVLVTEQLLPGRKQKSKPARPIPELENVPWLDGIITEDGYYVWYQEKNTSENSKDIVRRKIL</sequence>
<keyword evidence="2" id="KW-1185">Reference proteome</keyword>
<dbReference type="EMBL" id="JAAVJR010000004">
    <property type="protein sequence ID" value="NJW53053.1"/>
    <property type="molecule type" value="Genomic_DNA"/>
</dbReference>
<name>A0ABX1D1L9_9FLAO</name>
<evidence type="ECO:0000313" key="1">
    <source>
        <dbReference type="EMBL" id="NJW53053.1"/>
    </source>
</evidence>
<reference evidence="1 2" key="1">
    <citation type="submission" date="2020-03" db="EMBL/GenBank/DDBJ databases">
        <title>Salinimicrobium sp. nov, isolated from SCS.</title>
        <authorList>
            <person name="Cao W.R."/>
        </authorList>
    </citation>
    <scope>NUCLEOTIDE SEQUENCE [LARGE SCALE GENOMIC DNA]</scope>
    <source>
        <strain evidence="2">J15B91</strain>
    </source>
</reference>
<gene>
    <name evidence="1" type="ORF">HC175_08975</name>
</gene>
<protein>
    <submittedName>
        <fullName evidence="1">Uncharacterized protein</fullName>
    </submittedName>
</protein>
<accession>A0ABX1D1L9</accession>